<comment type="caution">
    <text evidence="2">The sequence shown here is derived from an EMBL/GenBank/DDBJ whole genome shotgun (WGS) entry which is preliminary data.</text>
</comment>
<protein>
    <recommendedName>
        <fullName evidence="4">DUF4378 domain-containing protein</fullName>
    </recommendedName>
</protein>
<reference evidence="2 3" key="1">
    <citation type="submission" date="2020-04" db="EMBL/GenBank/DDBJ databases">
        <title>Plant Genome Project.</title>
        <authorList>
            <person name="Zhang R.-G."/>
        </authorList>
    </citation>
    <scope>NUCLEOTIDE SEQUENCE [LARGE SCALE GENOMIC DNA]</scope>
    <source>
        <strain evidence="2">YNK0</strain>
        <tissue evidence="2">Leaf</tissue>
    </source>
</reference>
<evidence type="ECO:0000256" key="1">
    <source>
        <dbReference type="SAM" id="MobiDB-lite"/>
    </source>
</evidence>
<feature type="region of interest" description="Disordered" evidence="1">
    <location>
        <begin position="267"/>
        <end position="342"/>
    </location>
</feature>
<accession>A0A834Z144</accession>
<dbReference type="OrthoDB" id="1918879at2759"/>
<feature type="compositionally biased region" description="Acidic residues" evidence="1">
    <location>
        <begin position="323"/>
        <end position="342"/>
    </location>
</feature>
<dbReference type="Proteomes" id="UP000655225">
    <property type="component" value="Unassembled WGS sequence"/>
</dbReference>
<evidence type="ECO:0000313" key="3">
    <source>
        <dbReference type="Proteomes" id="UP000655225"/>
    </source>
</evidence>
<gene>
    <name evidence="2" type="ORF">HHK36_016797</name>
</gene>
<dbReference type="AlphaFoldDB" id="A0A834Z144"/>
<dbReference type="EMBL" id="JABCRI010000011">
    <property type="protein sequence ID" value="KAF8397872.1"/>
    <property type="molecule type" value="Genomic_DNA"/>
</dbReference>
<evidence type="ECO:0000313" key="2">
    <source>
        <dbReference type="EMBL" id="KAF8397872.1"/>
    </source>
</evidence>
<sequence>MMAHKHLRDLLSEDQEPFLLKNYIDERRVQLKRPVPKTQLQVKRRKPVSENSSFPGSFCKNACFFSFHNSPDVRKSPLFDFSSPAKSPCRNSNTLFVPIPARTAAILLEAALRIQKQSASSKQKNTKSLGFGFLGSILKKVTLRKRNRKREIKGDEIRVSVKDILRWDSSVGRKNPAEGKRETSEIILDLEEKGDSEIGFSCSCNSRLSSAWSESNEEKSLDLETSSSRSEEYEEMEFVVGERENGEFNPCEKGFCSSPFRFSLQKCPSPGRRTPEFKSPATSPSRRKKEVMENEEGDIKEYPVEEEEEEKEQCSPVSVLDPPFEDDNDDRDDDNDDGDDDDLELERSFAIVQRAKLQLLNKLCRFERLAELDPIELEKIMMEEEDEDECDDDDGDSVLSDNEKSGDGFVREILSRSKVYNFHRIPQDLKRLILDLITEEESEEPASDDREVVAKRVCKRLESWKEVESNTIDMMVELDYRSEVNEWKRNHEQVQETAIEIELAIFGFLVEELSEELVHSSEL</sequence>
<evidence type="ECO:0008006" key="4">
    <source>
        <dbReference type="Google" id="ProtNLM"/>
    </source>
</evidence>
<name>A0A834Z144_TETSI</name>
<organism evidence="2 3">
    <name type="scientific">Tetracentron sinense</name>
    <name type="common">Spur-leaf</name>
    <dbReference type="NCBI Taxonomy" id="13715"/>
    <lineage>
        <taxon>Eukaryota</taxon>
        <taxon>Viridiplantae</taxon>
        <taxon>Streptophyta</taxon>
        <taxon>Embryophyta</taxon>
        <taxon>Tracheophyta</taxon>
        <taxon>Spermatophyta</taxon>
        <taxon>Magnoliopsida</taxon>
        <taxon>Trochodendrales</taxon>
        <taxon>Trochodendraceae</taxon>
        <taxon>Tetracentron</taxon>
    </lineage>
</organism>
<keyword evidence="3" id="KW-1185">Reference proteome</keyword>
<dbReference type="PANTHER" id="PTHR33623:SF5">
    <property type="entry name" value="HISTONE-LYSINE N-METHYLTRANSFERASE SETD1B-LIKE PROTEIN"/>
    <property type="match status" value="1"/>
</dbReference>
<feature type="region of interest" description="Disordered" evidence="1">
    <location>
        <begin position="215"/>
        <end position="234"/>
    </location>
</feature>
<dbReference type="OMA" id="HCEIITQ"/>
<proteinExistence type="predicted"/>
<dbReference type="PANTHER" id="PTHR33623">
    <property type="entry name" value="OS04G0572500 PROTEIN"/>
    <property type="match status" value="1"/>
</dbReference>